<feature type="domain" description="PPIase cyclophilin-type" evidence="5">
    <location>
        <begin position="87"/>
        <end position="261"/>
    </location>
</feature>
<dbReference type="EMBL" id="UINC01004128">
    <property type="protein sequence ID" value="SVA12016.1"/>
    <property type="molecule type" value="Genomic_DNA"/>
</dbReference>
<evidence type="ECO:0000256" key="1">
    <source>
        <dbReference type="ARBA" id="ARBA00013194"/>
    </source>
</evidence>
<gene>
    <name evidence="6" type="ORF">METZ01_LOCUS64870</name>
</gene>
<evidence type="ECO:0000256" key="4">
    <source>
        <dbReference type="SAM" id="Phobius"/>
    </source>
</evidence>
<keyword evidence="4" id="KW-0472">Membrane</keyword>
<dbReference type="SUPFAM" id="SSF50891">
    <property type="entry name" value="Cyclophilin-like"/>
    <property type="match status" value="1"/>
</dbReference>
<keyword evidence="2" id="KW-0697">Rotamase</keyword>
<evidence type="ECO:0000313" key="6">
    <source>
        <dbReference type="EMBL" id="SVA12016.1"/>
    </source>
</evidence>
<feature type="transmembrane region" description="Helical" evidence="4">
    <location>
        <begin position="20"/>
        <end position="43"/>
    </location>
</feature>
<evidence type="ECO:0000256" key="2">
    <source>
        <dbReference type="ARBA" id="ARBA00023110"/>
    </source>
</evidence>
<organism evidence="6">
    <name type="scientific">marine metagenome</name>
    <dbReference type="NCBI Taxonomy" id="408172"/>
    <lineage>
        <taxon>unclassified sequences</taxon>
        <taxon>metagenomes</taxon>
        <taxon>ecological metagenomes</taxon>
    </lineage>
</organism>
<dbReference type="PROSITE" id="PS50072">
    <property type="entry name" value="CSA_PPIASE_2"/>
    <property type="match status" value="1"/>
</dbReference>
<dbReference type="InterPro" id="IPR002130">
    <property type="entry name" value="Cyclophilin-type_PPIase_dom"/>
</dbReference>
<dbReference type="PANTHER" id="PTHR45625">
    <property type="entry name" value="PEPTIDYL-PROLYL CIS-TRANS ISOMERASE-RELATED"/>
    <property type="match status" value="1"/>
</dbReference>
<keyword evidence="3" id="KW-0413">Isomerase</keyword>
<protein>
    <recommendedName>
        <fullName evidence="1">peptidylprolyl isomerase</fullName>
        <ecNumber evidence="1">5.2.1.8</ecNumber>
    </recommendedName>
</protein>
<dbReference type="AlphaFoldDB" id="A0A381T751"/>
<reference evidence="6" key="1">
    <citation type="submission" date="2018-05" db="EMBL/GenBank/DDBJ databases">
        <authorList>
            <person name="Lanie J.A."/>
            <person name="Ng W.-L."/>
            <person name="Kazmierczak K.M."/>
            <person name="Andrzejewski T.M."/>
            <person name="Davidsen T.M."/>
            <person name="Wayne K.J."/>
            <person name="Tettelin H."/>
            <person name="Glass J.I."/>
            <person name="Rusch D."/>
            <person name="Podicherti R."/>
            <person name="Tsui H.-C.T."/>
            <person name="Winkler M.E."/>
        </authorList>
    </citation>
    <scope>NUCLEOTIDE SEQUENCE</scope>
</reference>
<sequence length="264" mass="28028">MAKKSRRPAPPPPVARFSPAVRLVSGLTALMMVGSLIFVVVVGGRGGDNTSAPVTVPAPKDCPAVDKSDGPRLSFSSRPTWCLDDGTTYTAVFDTTEGEIRVVLDRERTPETVNNFVVLTRYGYYDDTLLFRFDPSIAIIQGGAPKTNDWSDPGPGYTIPDEGGQFLPTSNGGLIGPFTYQPGDLVMARSAGPNSSGAQFFFATGPEVGLLDAQGTYIVFGHADRAGQAVLEALMGLYRVDETSPYGGGPSREVMVRTVTIEVG</sequence>
<evidence type="ECO:0000256" key="3">
    <source>
        <dbReference type="ARBA" id="ARBA00023235"/>
    </source>
</evidence>
<name>A0A381T751_9ZZZZ</name>
<proteinExistence type="predicted"/>
<evidence type="ECO:0000259" key="5">
    <source>
        <dbReference type="PROSITE" id="PS50072"/>
    </source>
</evidence>
<dbReference type="Gene3D" id="2.40.100.10">
    <property type="entry name" value="Cyclophilin-like"/>
    <property type="match status" value="1"/>
</dbReference>
<dbReference type="InterPro" id="IPR029000">
    <property type="entry name" value="Cyclophilin-like_dom_sf"/>
</dbReference>
<dbReference type="Pfam" id="PF00160">
    <property type="entry name" value="Pro_isomerase"/>
    <property type="match status" value="1"/>
</dbReference>
<dbReference type="GO" id="GO:0003755">
    <property type="term" value="F:peptidyl-prolyl cis-trans isomerase activity"/>
    <property type="evidence" value="ECO:0007669"/>
    <property type="project" value="UniProtKB-KW"/>
</dbReference>
<dbReference type="EC" id="5.2.1.8" evidence="1"/>
<keyword evidence="4" id="KW-0812">Transmembrane</keyword>
<dbReference type="InterPro" id="IPR044666">
    <property type="entry name" value="Cyclophilin_A-like"/>
</dbReference>
<accession>A0A381T751</accession>
<dbReference type="PANTHER" id="PTHR45625:SF4">
    <property type="entry name" value="PEPTIDYLPROLYL ISOMERASE DOMAIN AND WD REPEAT-CONTAINING PROTEIN 1"/>
    <property type="match status" value="1"/>
</dbReference>
<keyword evidence="4" id="KW-1133">Transmembrane helix</keyword>